<evidence type="ECO:0000256" key="9">
    <source>
        <dbReference type="ARBA" id="ARBA00026112"/>
    </source>
</evidence>
<keyword evidence="12" id="KW-0472">Membrane</keyword>
<comment type="caution">
    <text evidence="13">The sequence shown here is derived from an EMBL/GenBank/DDBJ whole genome shotgun (WGS) entry which is preliminary data.</text>
</comment>
<keyword evidence="8" id="KW-0443">Lipid metabolism</keyword>
<feature type="transmembrane region" description="Helical" evidence="12">
    <location>
        <begin position="6"/>
        <end position="26"/>
    </location>
</feature>
<comment type="pathway">
    <text evidence="2">Lipid metabolism; sphingolipid metabolism.</text>
</comment>
<comment type="pathway">
    <text evidence="3">Sphingolipid metabolism.</text>
</comment>
<reference evidence="13" key="1">
    <citation type="submission" date="2022-08" db="EMBL/GenBank/DDBJ databases">
        <title>A Global Phylogenomic Analysis of the Shiitake Genus Lentinula.</title>
        <authorList>
            <consortium name="DOE Joint Genome Institute"/>
            <person name="Sierra-Patev S."/>
            <person name="Min B."/>
            <person name="Naranjo-Ortiz M."/>
            <person name="Looney B."/>
            <person name="Konkel Z."/>
            <person name="Slot J.C."/>
            <person name="Sakamoto Y."/>
            <person name="Steenwyk J.L."/>
            <person name="Rokas A."/>
            <person name="Carro J."/>
            <person name="Camarero S."/>
            <person name="Ferreira P."/>
            <person name="Molpeceres G."/>
            <person name="Ruiz-Duenas F.J."/>
            <person name="Serrano A."/>
            <person name="Henrissat B."/>
            <person name="Drula E."/>
            <person name="Hughes K.W."/>
            <person name="Mata J.L."/>
            <person name="Ishikawa N.K."/>
            <person name="Vargas-Isla R."/>
            <person name="Ushijima S."/>
            <person name="Smith C.A."/>
            <person name="Ahrendt S."/>
            <person name="Andreopoulos W."/>
            <person name="He G."/>
            <person name="Labutti K."/>
            <person name="Lipzen A."/>
            <person name="Ng V."/>
            <person name="Riley R."/>
            <person name="Sandor L."/>
            <person name="Barry K."/>
            <person name="Martinez A.T."/>
            <person name="Xiao Y."/>
            <person name="Gibbons J.G."/>
            <person name="Terashima K."/>
            <person name="Grigoriev I.V."/>
            <person name="Hibbett D.S."/>
        </authorList>
    </citation>
    <scope>NUCLEOTIDE SEQUENCE</scope>
    <source>
        <strain evidence="13">RHP3577 ss4</strain>
    </source>
</reference>
<evidence type="ECO:0000256" key="5">
    <source>
        <dbReference type="ARBA" id="ARBA00022857"/>
    </source>
</evidence>
<dbReference type="InterPro" id="IPR002347">
    <property type="entry name" value="SDR_fam"/>
</dbReference>
<evidence type="ECO:0000256" key="7">
    <source>
        <dbReference type="ARBA" id="ARBA00023002"/>
    </source>
</evidence>
<dbReference type="Pfam" id="PF00106">
    <property type="entry name" value="adh_short"/>
    <property type="match status" value="1"/>
</dbReference>
<protein>
    <recommendedName>
        <fullName evidence="9">3-dehydrosphinganine reductase</fullName>
        <ecNumber evidence="9">1.1.1.102</ecNumber>
    </recommendedName>
</protein>
<dbReference type="CDD" id="cd08939">
    <property type="entry name" value="KDSR-like_SDR_c"/>
    <property type="match status" value="1"/>
</dbReference>
<dbReference type="PANTHER" id="PTHR43550:SF3">
    <property type="entry name" value="3-KETODIHYDROSPHINGOSINE REDUCTASE"/>
    <property type="match status" value="1"/>
</dbReference>
<evidence type="ECO:0000256" key="12">
    <source>
        <dbReference type="SAM" id="Phobius"/>
    </source>
</evidence>
<evidence type="ECO:0000256" key="1">
    <source>
        <dbReference type="ARBA" id="ARBA00004240"/>
    </source>
</evidence>
<dbReference type="EC" id="1.1.1.102" evidence="9"/>
<dbReference type="EMBL" id="JANVFT010000014">
    <property type="protein sequence ID" value="KAJ4498680.1"/>
    <property type="molecule type" value="Genomic_DNA"/>
</dbReference>
<dbReference type="SUPFAM" id="SSF51735">
    <property type="entry name" value="NAD(P)-binding Rossmann-fold domains"/>
    <property type="match status" value="1"/>
</dbReference>
<comment type="subcellular location">
    <subcellularLocation>
        <location evidence="1">Endoplasmic reticulum</location>
    </subcellularLocation>
</comment>
<evidence type="ECO:0000256" key="11">
    <source>
        <dbReference type="ARBA" id="ARBA00048930"/>
    </source>
</evidence>
<sequence>MLQLSDFQSAVLTSIFATLLVIWAMWPTKKWDPRGQFCYVTGGSSGLGLAVAKALTNKGAHVTIVARNEERLAKALAELEELRQNPNQVIRSYSYSLTDADSSKAALEVASKDHSGKHPDAVFMCAGAATPGFFVEEDANSMRKGMDNSYWIQAYTALAYTKAIVRDKTSGKLVFISSLLGYMSMLGYSTYSPGKYALRGLAETLRSELILYDCTVHIMFPGNIDTPGYAEENRTKPKVALEVDSSDKPTAPDVLATQLIYGVQRGDFHISPDMLSNIFRSSTIGATPHHNVLLDGLYAVAGWIGLPLWRQGVDSKVLKHRNEHEEYLAAKGFFKTVL</sequence>
<accession>A0ABQ8VQL1</accession>
<evidence type="ECO:0000313" key="14">
    <source>
        <dbReference type="Proteomes" id="UP001150217"/>
    </source>
</evidence>
<keyword evidence="4" id="KW-0256">Endoplasmic reticulum</keyword>
<evidence type="ECO:0000256" key="10">
    <source>
        <dbReference type="ARBA" id="ARBA00044737"/>
    </source>
</evidence>
<proteinExistence type="predicted"/>
<keyword evidence="12" id="KW-0812">Transmembrane</keyword>
<evidence type="ECO:0000256" key="4">
    <source>
        <dbReference type="ARBA" id="ARBA00022824"/>
    </source>
</evidence>
<dbReference type="InterPro" id="IPR036291">
    <property type="entry name" value="NAD(P)-bd_dom_sf"/>
</dbReference>
<dbReference type="PANTHER" id="PTHR43550">
    <property type="entry name" value="3-KETODIHYDROSPHINGOSINE REDUCTASE"/>
    <property type="match status" value="1"/>
</dbReference>
<comment type="catalytic activity">
    <reaction evidence="11">
        <text>sphinganine + NADP(+) = 3-oxosphinganine + NADPH + H(+)</text>
        <dbReference type="Rhea" id="RHEA:22640"/>
        <dbReference type="ChEBI" id="CHEBI:15378"/>
        <dbReference type="ChEBI" id="CHEBI:57783"/>
        <dbReference type="ChEBI" id="CHEBI:57817"/>
        <dbReference type="ChEBI" id="CHEBI:58299"/>
        <dbReference type="ChEBI" id="CHEBI:58349"/>
        <dbReference type="EC" id="1.1.1.102"/>
    </reaction>
    <physiologicalReaction direction="right-to-left" evidence="11">
        <dbReference type="Rhea" id="RHEA:22642"/>
    </physiologicalReaction>
</comment>
<keyword evidence="5" id="KW-0521">NADP</keyword>
<dbReference type="PRINTS" id="PR00081">
    <property type="entry name" value="GDHRDH"/>
</dbReference>
<comment type="function">
    <text evidence="10">Catalyzes the reduction of 3'-oxosphinganine (3-ketodihydrosphingosine/KDS) to sphinganine (dihydrosphingosine/DHS), the second step of de novo sphingolipid biosynthesis.</text>
</comment>
<name>A0ABQ8VQL1_9AGAR</name>
<keyword evidence="7" id="KW-0560">Oxidoreductase</keyword>
<evidence type="ECO:0000256" key="8">
    <source>
        <dbReference type="ARBA" id="ARBA00023098"/>
    </source>
</evidence>
<keyword evidence="14" id="KW-1185">Reference proteome</keyword>
<evidence type="ECO:0000313" key="13">
    <source>
        <dbReference type="EMBL" id="KAJ4498680.1"/>
    </source>
</evidence>
<evidence type="ECO:0000256" key="2">
    <source>
        <dbReference type="ARBA" id="ARBA00004760"/>
    </source>
</evidence>
<evidence type="ECO:0000256" key="3">
    <source>
        <dbReference type="ARBA" id="ARBA00004991"/>
    </source>
</evidence>
<evidence type="ECO:0000256" key="6">
    <source>
        <dbReference type="ARBA" id="ARBA00022919"/>
    </source>
</evidence>
<gene>
    <name evidence="13" type="ORF">C8R41DRAFT_817341</name>
</gene>
<dbReference type="Proteomes" id="UP001150217">
    <property type="component" value="Unassembled WGS sequence"/>
</dbReference>
<keyword evidence="12" id="KW-1133">Transmembrane helix</keyword>
<keyword evidence="6" id="KW-0746">Sphingolipid metabolism</keyword>
<dbReference type="Gene3D" id="3.40.50.720">
    <property type="entry name" value="NAD(P)-binding Rossmann-like Domain"/>
    <property type="match status" value="1"/>
</dbReference>
<organism evidence="13 14">
    <name type="scientific">Lentinula lateritia</name>
    <dbReference type="NCBI Taxonomy" id="40482"/>
    <lineage>
        <taxon>Eukaryota</taxon>
        <taxon>Fungi</taxon>
        <taxon>Dikarya</taxon>
        <taxon>Basidiomycota</taxon>
        <taxon>Agaricomycotina</taxon>
        <taxon>Agaricomycetes</taxon>
        <taxon>Agaricomycetidae</taxon>
        <taxon>Agaricales</taxon>
        <taxon>Marasmiineae</taxon>
        <taxon>Omphalotaceae</taxon>
        <taxon>Lentinula</taxon>
    </lineage>
</organism>
<dbReference type="InterPro" id="IPR045022">
    <property type="entry name" value="KDSR-like"/>
</dbReference>